<evidence type="ECO:0000313" key="2">
    <source>
        <dbReference type="Proteomes" id="UP001056120"/>
    </source>
</evidence>
<reference evidence="2" key="1">
    <citation type="journal article" date="2022" name="Mol. Ecol. Resour.">
        <title>The genomes of chicory, endive, great burdock and yacon provide insights into Asteraceae palaeo-polyploidization history and plant inulin production.</title>
        <authorList>
            <person name="Fan W."/>
            <person name="Wang S."/>
            <person name="Wang H."/>
            <person name="Wang A."/>
            <person name="Jiang F."/>
            <person name="Liu H."/>
            <person name="Zhao H."/>
            <person name="Xu D."/>
            <person name="Zhang Y."/>
        </authorList>
    </citation>
    <scope>NUCLEOTIDE SEQUENCE [LARGE SCALE GENOMIC DNA]</scope>
    <source>
        <strain evidence="2">cv. Yunnan</strain>
    </source>
</reference>
<name>A0ACB9JI73_9ASTR</name>
<dbReference type="EMBL" id="CM042021">
    <property type="protein sequence ID" value="KAI3819460.1"/>
    <property type="molecule type" value="Genomic_DNA"/>
</dbReference>
<sequence>MQSSIWSEGVRKDGNEFEQGRQWLFIAKPNPYAQTRNWTRPDISLGKVKLTRQSTGVEVAFRARIWTWMSRPPTGSDDPCDWQTNWSRGLVRVGETKSETLLSGVEVLGTALSGCSPEKALDRQTNRRG</sequence>
<proteinExistence type="predicted"/>
<organism evidence="1 2">
    <name type="scientific">Smallanthus sonchifolius</name>
    <dbReference type="NCBI Taxonomy" id="185202"/>
    <lineage>
        <taxon>Eukaryota</taxon>
        <taxon>Viridiplantae</taxon>
        <taxon>Streptophyta</taxon>
        <taxon>Embryophyta</taxon>
        <taxon>Tracheophyta</taxon>
        <taxon>Spermatophyta</taxon>
        <taxon>Magnoliopsida</taxon>
        <taxon>eudicotyledons</taxon>
        <taxon>Gunneridae</taxon>
        <taxon>Pentapetalae</taxon>
        <taxon>asterids</taxon>
        <taxon>campanulids</taxon>
        <taxon>Asterales</taxon>
        <taxon>Asteraceae</taxon>
        <taxon>Asteroideae</taxon>
        <taxon>Heliantheae alliance</taxon>
        <taxon>Millerieae</taxon>
        <taxon>Smallanthus</taxon>
    </lineage>
</organism>
<accession>A0ACB9JI73</accession>
<protein>
    <submittedName>
        <fullName evidence="1">Uncharacterized protein</fullName>
    </submittedName>
</protein>
<comment type="caution">
    <text evidence="1">The sequence shown here is derived from an EMBL/GenBank/DDBJ whole genome shotgun (WGS) entry which is preliminary data.</text>
</comment>
<keyword evidence="2" id="KW-1185">Reference proteome</keyword>
<reference evidence="1 2" key="2">
    <citation type="journal article" date="2022" name="Mol. Ecol. Resour.">
        <title>The genomes of chicory, endive, great burdock and yacon provide insights into Asteraceae paleo-polyploidization history and plant inulin production.</title>
        <authorList>
            <person name="Fan W."/>
            <person name="Wang S."/>
            <person name="Wang H."/>
            <person name="Wang A."/>
            <person name="Jiang F."/>
            <person name="Liu H."/>
            <person name="Zhao H."/>
            <person name="Xu D."/>
            <person name="Zhang Y."/>
        </authorList>
    </citation>
    <scope>NUCLEOTIDE SEQUENCE [LARGE SCALE GENOMIC DNA]</scope>
    <source>
        <strain evidence="2">cv. Yunnan</strain>
        <tissue evidence="1">Leaves</tissue>
    </source>
</reference>
<dbReference type="Proteomes" id="UP001056120">
    <property type="component" value="Linkage Group LG04"/>
</dbReference>
<gene>
    <name evidence="1" type="ORF">L1987_13297</name>
</gene>
<evidence type="ECO:0000313" key="1">
    <source>
        <dbReference type="EMBL" id="KAI3819460.1"/>
    </source>
</evidence>